<gene>
    <name evidence="3" type="ordered locus">Acid_7438</name>
</gene>
<protein>
    <recommendedName>
        <fullName evidence="4">DUF4136 domain-containing protein</fullName>
    </recommendedName>
</protein>
<evidence type="ECO:0000256" key="1">
    <source>
        <dbReference type="SAM" id="MobiDB-lite"/>
    </source>
</evidence>
<dbReference type="KEGG" id="sus:Acid_7438"/>
<feature type="chain" id="PRO_5004162940" description="DUF4136 domain-containing protein" evidence="2">
    <location>
        <begin position="21"/>
        <end position="173"/>
    </location>
</feature>
<evidence type="ECO:0008006" key="4">
    <source>
        <dbReference type="Google" id="ProtNLM"/>
    </source>
</evidence>
<feature type="signal peptide" evidence="2">
    <location>
        <begin position="1"/>
        <end position="20"/>
    </location>
</feature>
<feature type="region of interest" description="Disordered" evidence="1">
    <location>
        <begin position="75"/>
        <end position="110"/>
    </location>
</feature>
<evidence type="ECO:0000256" key="2">
    <source>
        <dbReference type="SAM" id="SignalP"/>
    </source>
</evidence>
<dbReference type="EMBL" id="CP000473">
    <property type="protein sequence ID" value="ABJ88346.1"/>
    <property type="molecule type" value="Genomic_DNA"/>
</dbReference>
<dbReference type="AlphaFoldDB" id="Q01PS4"/>
<dbReference type="InParanoid" id="Q01PS4"/>
<dbReference type="STRING" id="234267.Acid_7438"/>
<evidence type="ECO:0000313" key="3">
    <source>
        <dbReference type="EMBL" id="ABJ88346.1"/>
    </source>
</evidence>
<dbReference type="HOGENOM" id="CLU_1712075_0_0_0"/>
<name>Q01PS4_SOLUE</name>
<keyword evidence="2" id="KW-0732">Signal</keyword>
<proteinExistence type="predicted"/>
<organism evidence="3">
    <name type="scientific">Solibacter usitatus (strain Ellin6076)</name>
    <dbReference type="NCBI Taxonomy" id="234267"/>
    <lineage>
        <taxon>Bacteria</taxon>
        <taxon>Pseudomonadati</taxon>
        <taxon>Acidobacteriota</taxon>
        <taxon>Terriglobia</taxon>
        <taxon>Bryobacterales</taxon>
        <taxon>Solibacteraceae</taxon>
        <taxon>Candidatus Solibacter</taxon>
    </lineage>
</organism>
<accession>Q01PS4</accession>
<reference evidence="3" key="1">
    <citation type="submission" date="2006-10" db="EMBL/GenBank/DDBJ databases">
        <title>Complete sequence of Solibacter usitatus Ellin6076.</title>
        <authorList>
            <consortium name="US DOE Joint Genome Institute"/>
            <person name="Copeland A."/>
            <person name="Lucas S."/>
            <person name="Lapidus A."/>
            <person name="Barry K."/>
            <person name="Detter J.C."/>
            <person name="Glavina del Rio T."/>
            <person name="Hammon N."/>
            <person name="Israni S."/>
            <person name="Dalin E."/>
            <person name="Tice H."/>
            <person name="Pitluck S."/>
            <person name="Thompson L.S."/>
            <person name="Brettin T."/>
            <person name="Bruce D."/>
            <person name="Han C."/>
            <person name="Tapia R."/>
            <person name="Gilna P."/>
            <person name="Schmutz J."/>
            <person name="Larimer F."/>
            <person name="Land M."/>
            <person name="Hauser L."/>
            <person name="Kyrpides N."/>
            <person name="Mikhailova N."/>
            <person name="Janssen P.H."/>
            <person name="Kuske C.R."/>
            <person name="Richardson P."/>
        </authorList>
    </citation>
    <scope>NUCLEOTIDE SEQUENCE</scope>
    <source>
        <strain evidence="3">Ellin6076</strain>
    </source>
</reference>
<sequence length="173" mass="19367" precursor="true">MSCMKRLAFLFSCSALFVGATDFGNVHTVYLLKMARGLDQYLAHRITDEHLFQIVTDPKQADAVFTDQIGEGFEARLEEISPTPEPKKPAPKPKPKTDEQEATPLLGDTVNTLSNPASFSGFGRARGTVFLVDAKSRRVIWSAFEPSRDASPHEMDRTAREIVHRFQSDLKKK</sequence>